<accession>A0ABT7ECQ8</accession>
<feature type="transmembrane region" description="Helical" evidence="14">
    <location>
        <begin position="172"/>
        <end position="194"/>
    </location>
</feature>
<dbReference type="InterPro" id="IPR035965">
    <property type="entry name" value="PAS-like_dom_sf"/>
</dbReference>
<sequence length="532" mass="59733">MKKKMKLQTKLTILIIAVVFISISIITFFVASWINTNIESTAKTNVMNVGEIIANSRQVIDALNKKDFNKEISPYVDTQLKKLSEIEYIIVVDNDGIRYSHPNPHKIGKKFVGGDEGRVVKKGDTYISEATGTLGKSLRAFIPIYDTESKKEIGFVCVGTLLQSIGETKQIAILYIILTSLGALTVGVIGAFILSKNIKNILLGLEPEEITRLYNEKMGILDAIYEGLVAIDNKGKITIINDSALNILHYGNKVEKNEIIGKNVEDFFPNTRLLTVLETGEGEFEKEQRINNTVIMTNRIPIKDRDKIVGAIATFRDKTELTKLAEELTGVKKMAWSLRAQNHEFMNKLHTITGLIQLEDYEEAIQFISDVAKSRNKISSTLTKNIKDSYLSAILFSKYNKAEENRVKFKIDENSIFNNLPQFMTSEDIVSIIGNLIENSLDAVSNDGEGQIYIKIEQQNEYLKIKVKDNGPGIKEEHIDKIYEQGFTTKDGDRGHGMSIVKEIVDDANGTIELKVDKGVIWNITIPMLRSE</sequence>
<evidence type="ECO:0000256" key="9">
    <source>
        <dbReference type="ARBA" id="ARBA00022777"/>
    </source>
</evidence>
<dbReference type="SUPFAM" id="SSF103190">
    <property type="entry name" value="Sensory domain-like"/>
    <property type="match status" value="1"/>
</dbReference>
<comment type="caution">
    <text evidence="16">The sequence shown here is derived from an EMBL/GenBank/DDBJ whole genome shotgun (WGS) entry which is preliminary data.</text>
</comment>
<dbReference type="InterPro" id="IPR033463">
    <property type="entry name" value="sCache_3"/>
</dbReference>
<dbReference type="PANTHER" id="PTHR43547">
    <property type="entry name" value="TWO-COMPONENT HISTIDINE KINASE"/>
    <property type="match status" value="1"/>
</dbReference>
<evidence type="ECO:0000256" key="2">
    <source>
        <dbReference type="ARBA" id="ARBA00004651"/>
    </source>
</evidence>
<keyword evidence="7 14" id="KW-0812">Transmembrane</keyword>
<evidence type="ECO:0000256" key="5">
    <source>
        <dbReference type="ARBA" id="ARBA00022553"/>
    </source>
</evidence>
<dbReference type="InterPro" id="IPR039506">
    <property type="entry name" value="SPOB_a"/>
</dbReference>
<protein>
    <recommendedName>
        <fullName evidence="3">histidine kinase</fullName>
        <ecNumber evidence="3">2.7.13.3</ecNumber>
    </recommendedName>
</protein>
<dbReference type="InterPro" id="IPR004358">
    <property type="entry name" value="Sig_transdc_His_kin-like_C"/>
</dbReference>
<evidence type="ECO:0000256" key="3">
    <source>
        <dbReference type="ARBA" id="ARBA00012438"/>
    </source>
</evidence>
<keyword evidence="5" id="KW-0597">Phosphoprotein</keyword>
<dbReference type="Gene3D" id="1.10.287.130">
    <property type="match status" value="1"/>
</dbReference>
<dbReference type="CDD" id="cd00130">
    <property type="entry name" value="PAS"/>
    <property type="match status" value="1"/>
</dbReference>
<evidence type="ECO:0000256" key="1">
    <source>
        <dbReference type="ARBA" id="ARBA00000085"/>
    </source>
</evidence>
<evidence type="ECO:0000256" key="6">
    <source>
        <dbReference type="ARBA" id="ARBA00022679"/>
    </source>
</evidence>
<dbReference type="Pfam" id="PF17203">
    <property type="entry name" value="sCache_3_2"/>
    <property type="match status" value="1"/>
</dbReference>
<evidence type="ECO:0000313" key="17">
    <source>
        <dbReference type="Proteomes" id="UP001301012"/>
    </source>
</evidence>
<dbReference type="InterPro" id="IPR000014">
    <property type="entry name" value="PAS"/>
</dbReference>
<dbReference type="InterPro" id="IPR036890">
    <property type="entry name" value="HATPase_C_sf"/>
</dbReference>
<keyword evidence="12" id="KW-0902">Two-component regulatory system</keyword>
<keyword evidence="6 16" id="KW-0808">Transferase</keyword>
<gene>
    <name evidence="16" type="ORF">QOZ84_13140</name>
</gene>
<keyword evidence="10" id="KW-0067">ATP-binding</keyword>
<evidence type="ECO:0000256" key="7">
    <source>
        <dbReference type="ARBA" id="ARBA00022692"/>
    </source>
</evidence>
<dbReference type="RefSeq" id="WP_284133410.1">
    <property type="nucleotide sequence ID" value="NZ_JASKYM010000008.1"/>
</dbReference>
<evidence type="ECO:0000256" key="10">
    <source>
        <dbReference type="ARBA" id="ARBA00022840"/>
    </source>
</evidence>
<evidence type="ECO:0000256" key="13">
    <source>
        <dbReference type="ARBA" id="ARBA00023136"/>
    </source>
</evidence>
<dbReference type="Pfam" id="PF02518">
    <property type="entry name" value="HATPase_c"/>
    <property type="match status" value="1"/>
</dbReference>
<dbReference type="InterPro" id="IPR005467">
    <property type="entry name" value="His_kinase_dom"/>
</dbReference>
<dbReference type="SUPFAM" id="SSF55874">
    <property type="entry name" value="ATPase domain of HSP90 chaperone/DNA topoisomerase II/histidine kinase"/>
    <property type="match status" value="1"/>
</dbReference>
<evidence type="ECO:0000256" key="8">
    <source>
        <dbReference type="ARBA" id="ARBA00022741"/>
    </source>
</evidence>
<proteinExistence type="predicted"/>
<dbReference type="SUPFAM" id="SSF55785">
    <property type="entry name" value="PYP-like sensor domain (PAS domain)"/>
    <property type="match status" value="1"/>
</dbReference>
<organism evidence="16 17">
    <name type="scientific">Romboutsia sedimentorum</name>
    <dbReference type="NCBI Taxonomy" id="1368474"/>
    <lineage>
        <taxon>Bacteria</taxon>
        <taxon>Bacillati</taxon>
        <taxon>Bacillota</taxon>
        <taxon>Clostridia</taxon>
        <taxon>Peptostreptococcales</taxon>
        <taxon>Peptostreptococcaceae</taxon>
        <taxon>Romboutsia</taxon>
    </lineage>
</organism>
<keyword evidence="13 14" id="KW-0472">Membrane</keyword>
<dbReference type="Pfam" id="PF14689">
    <property type="entry name" value="SPOB_a"/>
    <property type="match status" value="1"/>
</dbReference>
<keyword evidence="17" id="KW-1185">Reference proteome</keyword>
<keyword evidence="11 14" id="KW-1133">Transmembrane helix</keyword>
<feature type="domain" description="Histidine kinase" evidence="15">
    <location>
        <begin position="340"/>
        <end position="530"/>
    </location>
</feature>
<dbReference type="InterPro" id="IPR016120">
    <property type="entry name" value="Sig_transdc_His_kin_SpoOB"/>
</dbReference>
<keyword evidence="8" id="KW-0547">Nucleotide-binding</keyword>
<dbReference type="EMBL" id="JASKYM010000008">
    <property type="protein sequence ID" value="MDK2564487.1"/>
    <property type="molecule type" value="Genomic_DNA"/>
</dbReference>
<evidence type="ECO:0000256" key="12">
    <source>
        <dbReference type="ARBA" id="ARBA00023012"/>
    </source>
</evidence>
<name>A0ABT7ECQ8_9FIRM</name>
<dbReference type="InterPro" id="IPR029151">
    <property type="entry name" value="Sensor-like_sf"/>
</dbReference>
<evidence type="ECO:0000256" key="4">
    <source>
        <dbReference type="ARBA" id="ARBA00022475"/>
    </source>
</evidence>
<comment type="catalytic activity">
    <reaction evidence="1">
        <text>ATP + protein L-histidine = ADP + protein N-phospho-L-histidine.</text>
        <dbReference type="EC" id="2.7.13.3"/>
    </reaction>
</comment>
<dbReference type="SMART" id="SM00387">
    <property type="entry name" value="HATPase_c"/>
    <property type="match status" value="1"/>
</dbReference>
<dbReference type="GO" id="GO:0004673">
    <property type="term" value="F:protein histidine kinase activity"/>
    <property type="evidence" value="ECO:0007669"/>
    <property type="project" value="UniProtKB-EC"/>
</dbReference>
<dbReference type="PROSITE" id="PS50109">
    <property type="entry name" value="HIS_KIN"/>
    <property type="match status" value="1"/>
</dbReference>
<evidence type="ECO:0000313" key="16">
    <source>
        <dbReference type="EMBL" id="MDK2564487.1"/>
    </source>
</evidence>
<evidence type="ECO:0000256" key="14">
    <source>
        <dbReference type="SAM" id="Phobius"/>
    </source>
</evidence>
<feature type="transmembrane region" description="Helical" evidence="14">
    <location>
        <begin position="12"/>
        <end position="34"/>
    </location>
</feature>
<dbReference type="InterPro" id="IPR003594">
    <property type="entry name" value="HATPase_dom"/>
</dbReference>
<keyword evidence="9 16" id="KW-0418">Kinase</keyword>
<dbReference type="SMART" id="SM00091">
    <property type="entry name" value="PAS"/>
    <property type="match status" value="1"/>
</dbReference>
<dbReference type="Gene3D" id="3.30.450.20">
    <property type="entry name" value="PAS domain"/>
    <property type="match status" value="2"/>
</dbReference>
<dbReference type="PRINTS" id="PR00344">
    <property type="entry name" value="BCTRLSENSOR"/>
</dbReference>
<reference evidence="16 17" key="1">
    <citation type="submission" date="2023-05" db="EMBL/GenBank/DDBJ databases">
        <title>Rombocin, a short stable natural nisin variant, displays selective antimicrobial activity against Listeria monocytogenes and employs dual mode of action to kill target bacterial strains.</title>
        <authorList>
            <person name="Wambui J."/>
            <person name="Stephan R."/>
            <person name="Kuipers O.P."/>
        </authorList>
    </citation>
    <scope>NUCLEOTIDE SEQUENCE [LARGE SCALE GENOMIC DNA]</scope>
    <source>
        <strain evidence="16 17">RC002</strain>
    </source>
</reference>
<evidence type="ECO:0000259" key="15">
    <source>
        <dbReference type="PROSITE" id="PS50109"/>
    </source>
</evidence>
<dbReference type="SUPFAM" id="SSF55890">
    <property type="entry name" value="Sporulation response regulatory protein Spo0B"/>
    <property type="match status" value="1"/>
</dbReference>
<keyword evidence="4" id="KW-1003">Cell membrane</keyword>
<comment type="subcellular location">
    <subcellularLocation>
        <location evidence="2">Cell membrane</location>
        <topology evidence="2">Multi-pass membrane protein</topology>
    </subcellularLocation>
</comment>
<evidence type="ECO:0000256" key="11">
    <source>
        <dbReference type="ARBA" id="ARBA00022989"/>
    </source>
</evidence>
<dbReference type="PANTHER" id="PTHR43547:SF10">
    <property type="entry name" value="SENSOR HISTIDINE KINASE DCUS"/>
    <property type="match status" value="1"/>
</dbReference>
<dbReference type="Pfam" id="PF13426">
    <property type="entry name" value="PAS_9"/>
    <property type="match status" value="1"/>
</dbReference>
<dbReference type="Proteomes" id="UP001301012">
    <property type="component" value="Unassembled WGS sequence"/>
</dbReference>
<dbReference type="EC" id="2.7.13.3" evidence="3"/>
<dbReference type="Gene3D" id="3.30.565.10">
    <property type="entry name" value="Histidine kinase-like ATPase, C-terminal domain"/>
    <property type="match status" value="1"/>
</dbReference>